<dbReference type="InterPro" id="IPR050275">
    <property type="entry name" value="PGM_Phosphatase"/>
</dbReference>
<evidence type="ECO:0008006" key="3">
    <source>
        <dbReference type="Google" id="ProtNLM"/>
    </source>
</evidence>
<keyword evidence="2" id="KW-1185">Reference proteome</keyword>
<dbReference type="InterPro" id="IPR029033">
    <property type="entry name" value="His_PPase_superfam"/>
</dbReference>
<reference evidence="1" key="1">
    <citation type="submission" date="2018-12" db="EMBL/GenBank/DDBJ databases">
        <authorList>
            <person name="Syme R.A."/>
            <person name="Farfan-Caceres L."/>
            <person name="Lichtenzveig J."/>
        </authorList>
    </citation>
    <scope>NUCLEOTIDE SEQUENCE</scope>
    <source>
        <strain evidence="1">Al4</strain>
    </source>
</reference>
<dbReference type="GO" id="GO:0016791">
    <property type="term" value="F:phosphatase activity"/>
    <property type="evidence" value="ECO:0007669"/>
    <property type="project" value="TreeGrafter"/>
</dbReference>
<dbReference type="CDD" id="cd07067">
    <property type="entry name" value="HP_PGM_like"/>
    <property type="match status" value="1"/>
</dbReference>
<dbReference type="SUPFAM" id="SSF53254">
    <property type="entry name" value="Phosphoglycerate mutase-like"/>
    <property type="match status" value="1"/>
</dbReference>
<organism evidence="1 2">
    <name type="scientific">Ascochyta lentis</name>
    <dbReference type="NCBI Taxonomy" id="205686"/>
    <lineage>
        <taxon>Eukaryota</taxon>
        <taxon>Fungi</taxon>
        <taxon>Dikarya</taxon>
        <taxon>Ascomycota</taxon>
        <taxon>Pezizomycotina</taxon>
        <taxon>Dothideomycetes</taxon>
        <taxon>Pleosporomycetidae</taxon>
        <taxon>Pleosporales</taxon>
        <taxon>Pleosporineae</taxon>
        <taxon>Didymellaceae</taxon>
        <taxon>Ascochyta</taxon>
    </lineage>
</organism>
<evidence type="ECO:0000313" key="1">
    <source>
        <dbReference type="EMBL" id="KAF9700376.1"/>
    </source>
</evidence>
<dbReference type="SMART" id="SM00855">
    <property type="entry name" value="PGAM"/>
    <property type="match status" value="1"/>
</dbReference>
<dbReference type="EMBL" id="RZGK01000003">
    <property type="protein sequence ID" value="KAF9700376.1"/>
    <property type="molecule type" value="Genomic_DNA"/>
</dbReference>
<protein>
    <recommendedName>
        <fullName evidence="3">Phosphoglycerate mutase-like protein</fullName>
    </recommendedName>
</protein>
<dbReference type="InterPro" id="IPR013078">
    <property type="entry name" value="His_Pase_superF_clade-1"/>
</dbReference>
<name>A0A8H7JDC5_9PLEO</name>
<sequence>MPPQQLTLIRHAQAFHNLNIEGHRFHDPRLTLEGQQQCRHLAWKLGDMYSVDCIVASPLRRTLHTALLVFEELLQFKPDLRIIALPELQETSDLPCDTGSLVGELEKEFRGKPVDFSLVPHDWTDKVNGVFTPQSNCIAARCRKVRHFLASLQAEHVAVVAHGAVLHYLTDDWYGATSGIGTGWYNCEARMYRFDMSTDVNVVDAAIVETDESRLNRTLTVYRFSPEQQLDMKHEAETAWAADGYIVLCDESGAERSQDIVVATAQPTKRPKAGKGELRCVVM</sequence>
<dbReference type="GO" id="GO:0005737">
    <property type="term" value="C:cytoplasm"/>
    <property type="evidence" value="ECO:0007669"/>
    <property type="project" value="TreeGrafter"/>
</dbReference>
<dbReference type="OrthoDB" id="496981at2759"/>
<reference evidence="1" key="2">
    <citation type="submission" date="2020-09" db="EMBL/GenBank/DDBJ databases">
        <title>Reference genome assembly for Australian Ascochyta lentis isolate Al4.</title>
        <authorList>
            <person name="Lee R.C."/>
            <person name="Farfan-Caceres L.M."/>
            <person name="Debler J.W."/>
            <person name="Williams A.H."/>
            <person name="Henares B.M."/>
        </authorList>
    </citation>
    <scope>NUCLEOTIDE SEQUENCE</scope>
    <source>
        <strain evidence="1">Al4</strain>
    </source>
</reference>
<proteinExistence type="predicted"/>
<accession>A0A8H7JDC5</accession>
<dbReference type="PANTHER" id="PTHR48100">
    <property type="entry name" value="BROAD-SPECIFICITY PHOSPHATASE YOR283W-RELATED"/>
    <property type="match status" value="1"/>
</dbReference>
<dbReference type="AlphaFoldDB" id="A0A8H7JDC5"/>
<dbReference type="Proteomes" id="UP000651452">
    <property type="component" value="Unassembled WGS sequence"/>
</dbReference>
<gene>
    <name evidence="1" type="ORF">EKO04_001472</name>
</gene>
<comment type="caution">
    <text evidence="1">The sequence shown here is derived from an EMBL/GenBank/DDBJ whole genome shotgun (WGS) entry which is preliminary data.</text>
</comment>
<evidence type="ECO:0000313" key="2">
    <source>
        <dbReference type="Proteomes" id="UP000651452"/>
    </source>
</evidence>
<dbReference type="PANTHER" id="PTHR48100:SF54">
    <property type="entry name" value="PHOSPHATASE SPAC5H10.03-RELATED"/>
    <property type="match status" value="1"/>
</dbReference>
<dbReference type="Gene3D" id="3.40.50.1240">
    <property type="entry name" value="Phosphoglycerate mutase-like"/>
    <property type="match status" value="1"/>
</dbReference>
<dbReference type="Pfam" id="PF00300">
    <property type="entry name" value="His_Phos_1"/>
    <property type="match status" value="1"/>
</dbReference>